<dbReference type="STRING" id="714315.GCA_000516535_01741"/>
<sequence length="267" mass="31234">MKIKLDGVMETLLITLYARGEDAKKEKSVLEDKKSEEIMSMIDYDFSKFKSGWLSYYGILARAKTMDDQVKKFISENPESVIVSVGCGLDTRFNRIDNGKIEWYNLDFPEVIEKRKLFFPENERVKNISKSALDPAWTQDVKVNGKKLLIISEGVLMYFDENEVKDFLKILTDNFDEFEAQFDLISKGALKMQKEHDTLKKMNAKFKWAVKDGSEVVKLNPLMKQTGLINFTTEMKKILPFTKKWVIPFMYLYNNRLGIYEYKKKND</sequence>
<dbReference type="OrthoDB" id="9800233at2"/>
<evidence type="ECO:0000256" key="2">
    <source>
        <dbReference type="ARBA" id="ARBA00022679"/>
    </source>
</evidence>
<dbReference type="GO" id="GO:0032259">
    <property type="term" value="P:methylation"/>
    <property type="evidence" value="ECO:0007669"/>
    <property type="project" value="UniProtKB-KW"/>
</dbReference>
<dbReference type="Proteomes" id="UP000321606">
    <property type="component" value="Chromosome"/>
</dbReference>
<dbReference type="InterPro" id="IPR029063">
    <property type="entry name" value="SAM-dependent_MTases_sf"/>
</dbReference>
<organism evidence="3 4">
    <name type="scientific">Pseudoleptotrichia goodfellowii</name>
    <dbReference type="NCBI Taxonomy" id="157692"/>
    <lineage>
        <taxon>Bacteria</taxon>
        <taxon>Fusobacteriati</taxon>
        <taxon>Fusobacteriota</taxon>
        <taxon>Fusobacteriia</taxon>
        <taxon>Fusobacteriales</taxon>
        <taxon>Leptotrichiaceae</taxon>
        <taxon>Pseudoleptotrichia</taxon>
    </lineage>
</organism>
<keyword evidence="2 3" id="KW-0808">Transferase</keyword>
<protein>
    <submittedName>
        <fullName evidence="3">O-methyltransferase domain-containing protein</fullName>
    </submittedName>
</protein>
<dbReference type="PIRSF" id="PIRSF028177">
    <property type="entry name" value="Polyketide_synth_Omtfrase_TcmP"/>
    <property type="match status" value="1"/>
</dbReference>
<dbReference type="InterPro" id="IPR007213">
    <property type="entry name" value="Ppm1/Ppm2/Tcmp"/>
</dbReference>
<dbReference type="Pfam" id="PF04072">
    <property type="entry name" value="LCM"/>
    <property type="match status" value="1"/>
</dbReference>
<dbReference type="PANTHER" id="PTHR43619:SF2">
    <property type="entry name" value="S-ADENOSYL-L-METHIONINE-DEPENDENT METHYLTRANSFERASES SUPERFAMILY PROTEIN"/>
    <property type="match status" value="1"/>
</dbReference>
<dbReference type="Gene3D" id="3.40.50.150">
    <property type="entry name" value="Vaccinia Virus protein VP39"/>
    <property type="match status" value="1"/>
</dbReference>
<dbReference type="AlphaFoldDB" id="A0A510JBT8"/>
<proteinExistence type="predicted"/>
<evidence type="ECO:0000313" key="3">
    <source>
        <dbReference type="EMBL" id="BBM36788.1"/>
    </source>
</evidence>
<dbReference type="SUPFAM" id="SSF53335">
    <property type="entry name" value="S-adenosyl-L-methionine-dependent methyltransferases"/>
    <property type="match status" value="1"/>
</dbReference>
<dbReference type="KEGG" id="lgo:JCM16774_1734"/>
<dbReference type="RefSeq" id="WP_026737995.1">
    <property type="nucleotide sequence ID" value="NZ_AP019822.1"/>
</dbReference>
<dbReference type="EMBL" id="AP019822">
    <property type="protein sequence ID" value="BBM36788.1"/>
    <property type="molecule type" value="Genomic_DNA"/>
</dbReference>
<keyword evidence="1 3" id="KW-0489">Methyltransferase</keyword>
<evidence type="ECO:0000256" key="1">
    <source>
        <dbReference type="ARBA" id="ARBA00022603"/>
    </source>
</evidence>
<name>A0A510JBT8_9FUSO</name>
<dbReference type="InterPro" id="IPR016874">
    <property type="entry name" value="TcmP-like"/>
</dbReference>
<evidence type="ECO:0000313" key="4">
    <source>
        <dbReference type="Proteomes" id="UP000321606"/>
    </source>
</evidence>
<dbReference type="PANTHER" id="PTHR43619">
    <property type="entry name" value="S-ADENOSYL-L-METHIONINE-DEPENDENT METHYLTRANSFERASE YKTD-RELATED"/>
    <property type="match status" value="1"/>
</dbReference>
<dbReference type="GO" id="GO:0008168">
    <property type="term" value="F:methyltransferase activity"/>
    <property type="evidence" value="ECO:0007669"/>
    <property type="project" value="UniProtKB-KW"/>
</dbReference>
<gene>
    <name evidence="3" type="ORF">JCM16774_1734</name>
</gene>
<reference evidence="3 4" key="1">
    <citation type="submission" date="2019-07" db="EMBL/GenBank/DDBJ databases">
        <title>Complete Genome Sequence of Leptotrichia goodfellowii Strain JCM 16774.</title>
        <authorList>
            <person name="Watanabe S."/>
            <person name="Cui L."/>
        </authorList>
    </citation>
    <scope>NUCLEOTIDE SEQUENCE [LARGE SCALE GENOMIC DNA]</scope>
    <source>
        <strain evidence="3 4">JCM16774</strain>
    </source>
</reference>
<accession>A0A510JBT8</accession>